<sequence length="119" mass="13333">MSKEPLYPPPPAPVGLQTLRTSTGCSIWKPTESCKDLSHWNKEKADERPRRAAHVRRTRAYRSMSDTCNVHSTAAYPLLLIEPPRSISFYFRYLSLNCKALPGAAAGCSVTEPTRPIIF</sequence>
<evidence type="ECO:0000313" key="1">
    <source>
        <dbReference type="EMBL" id="KAG8577407.1"/>
    </source>
</evidence>
<name>A0AAV7BXF0_ENGPU</name>
<accession>A0AAV7BXF0</accession>
<evidence type="ECO:0000313" key="2">
    <source>
        <dbReference type="Proteomes" id="UP000824782"/>
    </source>
</evidence>
<proteinExistence type="predicted"/>
<dbReference type="EMBL" id="WNYA01000004">
    <property type="protein sequence ID" value="KAG8577407.1"/>
    <property type="molecule type" value="Genomic_DNA"/>
</dbReference>
<dbReference type="Proteomes" id="UP000824782">
    <property type="component" value="Unassembled WGS sequence"/>
</dbReference>
<organism evidence="1 2">
    <name type="scientific">Engystomops pustulosus</name>
    <name type="common">Tungara frog</name>
    <name type="synonym">Physalaemus pustulosus</name>
    <dbReference type="NCBI Taxonomy" id="76066"/>
    <lineage>
        <taxon>Eukaryota</taxon>
        <taxon>Metazoa</taxon>
        <taxon>Chordata</taxon>
        <taxon>Craniata</taxon>
        <taxon>Vertebrata</taxon>
        <taxon>Euteleostomi</taxon>
        <taxon>Amphibia</taxon>
        <taxon>Batrachia</taxon>
        <taxon>Anura</taxon>
        <taxon>Neobatrachia</taxon>
        <taxon>Hyloidea</taxon>
        <taxon>Leptodactylidae</taxon>
        <taxon>Leiuperinae</taxon>
        <taxon>Engystomops</taxon>
    </lineage>
</organism>
<gene>
    <name evidence="1" type="ORF">GDO81_010166</name>
</gene>
<protein>
    <submittedName>
        <fullName evidence="1">Uncharacterized protein</fullName>
    </submittedName>
</protein>
<keyword evidence="2" id="KW-1185">Reference proteome</keyword>
<comment type="caution">
    <text evidence="1">The sequence shown here is derived from an EMBL/GenBank/DDBJ whole genome shotgun (WGS) entry which is preliminary data.</text>
</comment>
<reference evidence="1" key="1">
    <citation type="thesis" date="2020" institute="ProQuest LLC" country="789 East Eisenhower Parkway, Ann Arbor, MI, USA">
        <title>Comparative Genomics and Chromosome Evolution.</title>
        <authorList>
            <person name="Mudd A.B."/>
        </authorList>
    </citation>
    <scope>NUCLEOTIDE SEQUENCE</scope>
    <source>
        <strain evidence="1">237g6f4</strain>
        <tissue evidence="1">Blood</tissue>
    </source>
</reference>
<dbReference type="AlphaFoldDB" id="A0AAV7BXF0"/>